<dbReference type="PANTHER" id="PTHR43071">
    <property type="entry name" value="2-AMINO-4-HYDROXY-6-HYDROXYMETHYLDIHYDROPTERIDINE PYROPHOSPHOKINASE"/>
    <property type="match status" value="1"/>
</dbReference>
<dbReference type="NCBIfam" id="TIGR01498">
    <property type="entry name" value="folK"/>
    <property type="match status" value="1"/>
</dbReference>
<evidence type="ECO:0000313" key="9">
    <source>
        <dbReference type="EMBL" id="SVE30395.1"/>
    </source>
</evidence>
<dbReference type="PANTHER" id="PTHR43071:SF1">
    <property type="entry name" value="2-AMINO-4-HYDROXY-6-HYDROXYMETHYLDIHYDROPTERIDINE PYROPHOSPHOKINASE"/>
    <property type="match status" value="1"/>
</dbReference>
<accession>A0A383CFC6</accession>
<keyword evidence="4" id="KW-0547">Nucleotide-binding</keyword>
<keyword evidence="3" id="KW-0808">Transferase</keyword>
<organism evidence="9">
    <name type="scientific">marine metagenome</name>
    <dbReference type="NCBI Taxonomy" id="408172"/>
    <lineage>
        <taxon>unclassified sequences</taxon>
        <taxon>metagenomes</taxon>
        <taxon>ecological metagenomes</taxon>
    </lineage>
</organism>
<evidence type="ECO:0000256" key="3">
    <source>
        <dbReference type="ARBA" id="ARBA00022679"/>
    </source>
</evidence>
<dbReference type="UniPathway" id="UPA00077">
    <property type="reaction ID" value="UER00155"/>
</dbReference>
<evidence type="ECO:0000256" key="2">
    <source>
        <dbReference type="ARBA" id="ARBA00013253"/>
    </source>
</evidence>
<evidence type="ECO:0000256" key="7">
    <source>
        <dbReference type="ARBA" id="ARBA00022909"/>
    </source>
</evidence>
<dbReference type="Pfam" id="PF01288">
    <property type="entry name" value="HPPK"/>
    <property type="match status" value="1"/>
</dbReference>
<reference evidence="9" key="1">
    <citation type="submission" date="2018-05" db="EMBL/GenBank/DDBJ databases">
        <authorList>
            <person name="Lanie J.A."/>
            <person name="Ng W.-L."/>
            <person name="Kazmierczak K.M."/>
            <person name="Andrzejewski T.M."/>
            <person name="Davidsen T.M."/>
            <person name="Wayne K.J."/>
            <person name="Tettelin H."/>
            <person name="Glass J.I."/>
            <person name="Rusch D."/>
            <person name="Podicherti R."/>
            <person name="Tsui H.-C.T."/>
            <person name="Winkler M.E."/>
        </authorList>
    </citation>
    <scope>NUCLEOTIDE SEQUENCE</scope>
</reference>
<dbReference type="AlphaFoldDB" id="A0A383CFC6"/>
<gene>
    <name evidence="9" type="ORF">METZ01_LOCUS483249</name>
</gene>
<keyword evidence="6" id="KW-0067">ATP-binding</keyword>
<dbReference type="GO" id="GO:0005524">
    <property type="term" value="F:ATP binding"/>
    <property type="evidence" value="ECO:0007669"/>
    <property type="project" value="UniProtKB-KW"/>
</dbReference>
<dbReference type="Gene3D" id="3.30.70.560">
    <property type="entry name" value="7,8-Dihydro-6-hydroxymethylpterin-pyrophosphokinase HPPK"/>
    <property type="match status" value="1"/>
</dbReference>
<name>A0A383CFC6_9ZZZZ</name>
<dbReference type="GO" id="GO:0046654">
    <property type="term" value="P:tetrahydrofolate biosynthetic process"/>
    <property type="evidence" value="ECO:0007669"/>
    <property type="project" value="UniProtKB-UniPathway"/>
</dbReference>
<dbReference type="InterPro" id="IPR035907">
    <property type="entry name" value="Hppk_sf"/>
</dbReference>
<protein>
    <recommendedName>
        <fullName evidence="2">2-amino-4-hydroxy-6-hydroxymethyldihydropteridine diphosphokinase</fullName>
        <ecNumber evidence="2">2.7.6.3</ecNumber>
    </recommendedName>
</protein>
<evidence type="ECO:0000256" key="5">
    <source>
        <dbReference type="ARBA" id="ARBA00022777"/>
    </source>
</evidence>
<comment type="pathway">
    <text evidence="1">Cofactor biosynthesis; tetrahydrofolate biosynthesis; 2-amino-4-hydroxy-6-hydroxymethyl-7,8-dihydropteridine diphosphate from 7,8-dihydroneopterin triphosphate: step 4/4.</text>
</comment>
<sequence>LTPLELLKEIQSIELKAGRKKSNNKKYMPRSLDIDILVFGNLIIHSHLLEIPHPGIQERKFVLKPWNDISPDFLVPDYSAKVSDLLNNISDSSEIRRVLIFDKERMI</sequence>
<keyword evidence="5" id="KW-0418">Kinase</keyword>
<dbReference type="EMBL" id="UINC01208038">
    <property type="protein sequence ID" value="SVE30395.1"/>
    <property type="molecule type" value="Genomic_DNA"/>
</dbReference>
<evidence type="ECO:0000256" key="6">
    <source>
        <dbReference type="ARBA" id="ARBA00022840"/>
    </source>
</evidence>
<dbReference type="InterPro" id="IPR000550">
    <property type="entry name" value="Hppk"/>
</dbReference>
<evidence type="ECO:0000256" key="1">
    <source>
        <dbReference type="ARBA" id="ARBA00005051"/>
    </source>
</evidence>
<dbReference type="GO" id="GO:0003848">
    <property type="term" value="F:2-amino-4-hydroxy-6-hydroxymethyldihydropteridine diphosphokinase activity"/>
    <property type="evidence" value="ECO:0007669"/>
    <property type="project" value="UniProtKB-EC"/>
</dbReference>
<evidence type="ECO:0000256" key="4">
    <source>
        <dbReference type="ARBA" id="ARBA00022741"/>
    </source>
</evidence>
<dbReference type="CDD" id="cd00483">
    <property type="entry name" value="HPPK"/>
    <property type="match status" value="1"/>
</dbReference>
<dbReference type="EC" id="2.7.6.3" evidence="2"/>
<feature type="domain" description="7,8-dihydro-6-hydroxymethylpterin-pyrophosphokinase" evidence="8">
    <location>
        <begin position="1"/>
        <end position="71"/>
    </location>
</feature>
<dbReference type="GO" id="GO:0046656">
    <property type="term" value="P:folic acid biosynthetic process"/>
    <property type="evidence" value="ECO:0007669"/>
    <property type="project" value="UniProtKB-KW"/>
</dbReference>
<evidence type="ECO:0000259" key="8">
    <source>
        <dbReference type="Pfam" id="PF01288"/>
    </source>
</evidence>
<feature type="non-terminal residue" evidence="9">
    <location>
        <position position="1"/>
    </location>
</feature>
<dbReference type="SUPFAM" id="SSF55083">
    <property type="entry name" value="6-hydroxymethyl-7,8-dihydropterin pyrophosphokinase, HPPK"/>
    <property type="match status" value="1"/>
</dbReference>
<keyword evidence="7" id="KW-0289">Folate biosynthesis</keyword>
<proteinExistence type="predicted"/>
<dbReference type="GO" id="GO:0016301">
    <property type="term" value="F:kinase activity"/>
    <property type="evidence" value="ECO:0007669"/>
    <property type="project" value="UniProtKB-KW"/>
</dbReference>